<evidence type="ECO:0000256" key="5">
    <source>
        <dbReference type="SAM" id="MobiDB-lite"/>
    </source>
</evidence>
<evidence type="ECO:0000256" key="2">
    <source>
        <dbReference type="ARBA" id="ARBA00022723"/>
    </source>
</evidence>
<dbReference type="Pfam" id="PF13442">
    <property type="entry name" value="Cytochrome_CBB3"/>
    <property type="match status" value="1"/>
</dbReference>
<keyword evidence="1 4" id="KW-0349">Heme</keyword>
<dbReference type="RefSeq" id="WP_296657396.1">
    <property type="nucleotide sequence ID" value="NZ_CP141769.1"/>
</dbReference>
<organism evidence="7 8">
    <name type="scientific">Thiobacillus sedimenti</name>
    <dbReference type="NCBI Taxonomy" id="3110231"/>
    <lineage>
        <taxon>Bacteria</taxon>
        <taxon>Pseudomonadati</taxon>
        <taxon>Pseudomonadota</taxon>
        <taxon>Betaproteobacteria</taxon>
        <taxon>Nitrosomonadales</taxon>
        <taxon>Thiobacillaceae</taxon>
        <taxon>Thiobacillus</taxon>
    </lineage>
</organism>
<dbReference type="EMBL" id="CP141769">
    <property type="protein sequence ID" value="WRS38259.1"/>
    <property type="molecule type" value="Genomic_DNA"/>
</dbReference>
<proteinExistence type="predicted"/>
<feature type="compositionally biased region" description="Basic and acidic residues" evidence="5">
    <location>
        <begin position="200"/>
        <end position="213"/>
    </location>
</feature>
<evidence type="ECO:0000313" key="8">
    <source>
        <dbReference type="Proteomes" id="UP001334732"/>
    </source>
</evidence>
<feature type="region of interest" description="Disordered" evidence="5">
    <location>
        <begin position="174"/>
        <end position="213"/>
    </location>
</feature>
<evidence type="ECO:0000256" key="4">
    <source>
        <dbReference type="PROSITE-ProRule" id="PRU00433"/>
    </source>
</evidence>
<evidence type="ECO:0000259" key="6">
    <source>
        <dbReference type="PROSITE" id="PS51007"/>
    </source>
</evidence>
<dbReference type="Gene3D" id="1.10.760.10">
    <property type="entry name" value="Cytochrome c-like domain"/>
    <property type="match status" value="1"/>
</dbReference>
<keyword evidence="2 4" id="KW-0479">Metal-binding</keyword>
<keyword evidence="3 4" id="KW-0408">Iron</keyword>
<dbReference type="Proteomes" id="UP001334732">
    <property type="component" value="Chromosome"/>
</dbReference>
<keyword evidence="8" id="KW-1185">Reference proteome</keyword>
<dbReference type="InterPro" id="IPR009056">
    <property type="entry name" value="Cyt_c-like_dom"/>
</dbReference>
<evidence type="ECO:0000256" key="1">
    <source>
        <dbReference type="ARBA" id="ARBA00022617"/>
    </source>
</evidence>
<dbReference type="SUPFAM" id="SSF46626">
    <property type="entry name" value="Cytochrome c"/>
    <property type="match status" value="1"/>
</dbReference>
<dbReference type="PROSITE" id="PS51007">
    <property type="entry name" value="CYTC"/>
    <property type="match status" value="1"/>
</dbReference>
<protein>
    <submittedName>
        <fullName evidence="7">Cytochrome c</fullName>
    </submittedName>
</protein>
<feature type="domain" description="Cytochrome c" evidence="6">
    <location>
        <begin position="69"/>
        <end position="159"/>
    </location>
</feature>
<reference evidence="7 8" key="1">
    <citation type="submission" date="2023-12" db="EMBL/GenBank/DDBJ databases">
        <title>Thiobacillus sedimentum sp. nov., a chemolithoautotrophic sulfur-oxidizing bacterium isolated from freshwater sediment.</title>
        <authorList>
            <person name="Luo J."/>
            <person name="Dai C."/>
        </authorList>
    </citation>
    <scope>NUCLEOTIDE SEQUENCE [LARGE SCALE GENOMIC DNA]</scope>
    <source>
        <strain evidence="7 8">SCUT-2</strain>
    </source>
</reference>
<evidence type="ECO:0000256" key="3">
    <source>
        <dbReference type="ARBA" id="ARBA00023004"/>
    </source>
</evidence>
<evidence type="ECO:0000313" key="7">
    <source>
        <dbReference type="EMBL" id="WRS38259.1"/>
    </source>
</evidence>
<sequence length="213" mass="23072">MKRFLMGALTTLAIGVALGAAAVYSGLFDVAADRPHSRFVYHMIETARERSIDRHARDLAVPGNLADTERVRRGAGNYAAMCAECHLAPGKADSEIRMGLYPQPPDLTRHEDEGAADMAARHFWIIKHGIKASGMPAWSKGGIEDEAVWDIVAFIQKMPTLSAEQYVALVESSEGHSHGGLSPAEDRHVDSAHIPSAGNEDSHEHAHAASHEH</sequence>
<name>A0ABZ1CFV3_9PROT</name>
<gene>
    <name evidence="7" type="ORF">VA613_09565</name>
</gene>
<dbReference type="InterPro" id="IPR036909">
    <property type="entry name" value="Cyt_c-like_dom_sf"/>
</dbReference>
<accession>A0ABZ1CFV3</accession>